<reference evidence="1 2" key="1">
    <citation type="journal article" date="2018" name="Syst. Appl. Microbiol.">
        <title>Flavobacterium circumlabens sp. nov. and Flavobacterium cupreum sp. nov., two psychrotrophic species isolated from Antarctic environmental samples.</title>
        <authorList>
            <person name="Kralova S."/>
            <person name="Busse H.J."/>
            <person name="Svec P."/>
            <person name="Maslanova I."/>
            <person name="Stankova E."/>
            <person name="Bartak M."/>
            <person name="Sedlacek I."/>
        </authorList>
    </citation>
    <scope>NUCLEOTIDE SEQUENCE [LARGE SCALE GENOMIC DNA]</scope>
    <source>
        <strain evidence="1 2">CCM 8828</strain>
    </source>
</reference>
<evidence type="ECO:0000313" key="1">
    <source>
        <dbReference type="EMBL" id="TEB40981.1"/>
    </source>
</evidence>
<dbReference type="EMBL" id="QWDN01000695">
    <property type="protein sequence ID" value="TEB40981.1"/>
    <property type="molecule type" value="Genomic_DNA"/>
</dbReference>
<organism evidence="1 2">
    <name type="scientific">Flavobacterium circumlabens</name>
    <dbReference type="NCBI Taxonomy" id="2133765"/>
    <lineage>
        <taxon>Bacteria</taxon>
        <taxon>Pseudomonadati</taxon>
        <taxon>Bacteroidota</taxon>
        <taxon>Flavobacteriia</taxon>
        <taxon>Flavobacteriales</taxon>
        <taxon>Flavobacteriaceae</taxon>
        <taxon>Flavobacterium</taxon>
    </lineage>
</organism>
<proteinExistence type="predicted"/>
<accession>A0A4Y7U3Z2</accession>
<gene>
    <name evidence="1" type="ORF">D0809_27850</name>
</gene>
<dbReference type="SUPFAM" id="SSF53850">
    <property type="entry name" value="Periplasmic binding protein-like II"/>
    <property type="match status" value="1"/>
</dbReference>
<dbReference type="Gene3D" id="3.40.190.10">
    <property type="entry name" value="Periplasmic binding protein-like II"/>
    <property type="match status" value="1"/>
</dbReference>
<feature type="non-terminal residue" evidence="1">
    <location>
        <position position="113"/>
    </location>
</feature>
<dbReference type="AlphaFoldDB" id="A0A4Y7U3Z2"/>
<name>A0A4Y7U3Z2_9FLAO</name>
<dbReference type="Proteomes" id="UP000298340">
    <property type="component" value="Unassembled WGS sequence"/>
</dbReference>
<comment type="caution">
    <text evidence="1">The sequence shown here is derived from an EMBL/GenBank/DDBJ whole genome shotgun (WGS) entry which is preliminary data.</text>
</comment>
<sequence>MKAETKRIAIHDETGLFAGDFVKQNKKDGEYKYLNLSEIDVKALKDSITKENFSGLIIIPKTDDFKELETKVDYISNNSPSISFIENTQDVIASKITKINLEKAKLDTLAIQK</sequence>
<evidence type="ECO:0000313" key="2">
    <source>
        <dbReference type="Proteomes" id="UP000298340"/>
    </source>
</evidence>
<protein>
    <submittedName>
        <fullName evidence="1">ABC transporter permease</fullName>
    </submittedName>
</protein>